<reference evidence="8" key="1">
    <citation type="journal article" date="2019" name="Int. J. Syst. Evol. Microbiol.">
        <title>The Global Catalogue of Microorganisms (GCM) 10K type strain sequencing project: providing services to taxonomists for standard genome sequencing and annotation.</title>
        <authorList>
            <consortium name="The Broad Institute Genomics Platform"/>
            <consortium name="The Broad Institute Genome Sequencing Center for Infectious Disease"/>
            <person name="Wu L."/>
            <person name="Ma J."/>
        </authorList>
    </citation>
    <scope>NUCLEOTIDE SEQUENCE [LARGE SCALE GENOMIC DNA]</scope>
    <source>
        <strain evidence="8">CGMCC 4.7304</strain>
    </source>
</reference>
<dbReference type="InterPro" id="IPR033116">
    <property type="entry name" value="TRYPSIN_SER"/>
</dbReference>
<dbReference type="PROSITE" id="PS50240">
    <property type="entry name" value="TRYPSIN_DOM"/>
    <property type="match status" value="1"/>
</dbReference>
<dbReference type="InterPro" id="IPR050430">
    <property type="entry name" value="Peptidase_S1"/>
</dbReference>
<keyword evidence="3" id="KW-0378">Hydrolase</keyword>
<evidence type="ECO:0000256" key="2">
    <source>
        <dbReference type="ARBA" id="ARBA00023157"/>
    </source>
</evidence>
<feature type="domain" description="Peptidase S1" evidence="6">
    <location>
        <begin position="41"/>
        <end position="290"/>
    </location>
</feature>
<keyword evidence="2" id="KW-1015">Disulfide bond</keyword>
<comment type="caution">
    <text evidence="7">The sequence shown here is derived from an EMBL/GenBank/DDBJ whole genome shotgun (WGS) entry which is preliminary data.</text>
</comment>
<dbReference type="PANTHER" id="PTHR24276">
    <property type="entry name" value="POLYSERASE-RELATED"/>
    <property type="match status" value="1"/>
</dbReference>
<dbReference type="GO" id="GO:0006508">
    <property type="term" value="P:proteolysis"/>
    <property type="evidence" value="ECO:0007669"/>
    <property type="project" value="UniProtKB-KW"/>
</dbReference>
<sequence length="290" mass="31444">MRGWTRALTGAALSAAVSLGALTQAGAAQADETAEPPTPKIIGGQPADQPYPFVGSLQYERDGNPDHHGCGAALVDERWMVTAAHCVVTEGEGSDPYKLRDPDIFHVRLGSNDRTAGGTVVKLDDIVVHPDYVYYTDHEEGRDIALLKLDSPVDVEPVRLERRIPRPGTEVRQVGWGYTSNDDTDDPANLPEELQQLDTTLLSPSDRRCQVDENGDGSWGVRKGDVCTDNPDGVRGPCYGDSGSPLLRRVYGEWRVVGVNSRGVGAECGALPDVYTSIGAHDRWITRVVR</sequence>
<dbReference type="InterPro" id="IPR001314">
    <property type="entry name" value="Peptidase_S1A"/>
</dbReference>
<dbReference type="Pfam" id="PF00089">
    <property type="entry name" value="Trypsin"/>
    <property type="match status" value="1"/>
</dbReference>
<evidence type="ECO:0000256" key="5">
    <source>
        <dbReference type="SAM" id="SignalP"/>
    </source>
</evidence>
<accession>A0ABV9ST66</accession>
<name>A0ABV9ST66_9ACTN</name>
<dbReference type="InterPro" id="IPR009003">
    <property type="entry name" value="Peptidase_S1_PA"/>
</dbReference>
<dbReference type="SMART" id="SM00020">
    <property type="entry name" value="Tryp_SPc"/>
    <property type="match status" value="1"/>
</dbReference>
<keyword evidence="5" id="KW-0732">Signal</keyword>
<comment type="similarity">
    <text evidence="1">Belongs to the peptidase S1 family.</text>
</comment>
<dbReference type="PROSITE" id="PS00135">
    <property type="entry name" value="TRYPSIN_SER"/>
    <property type="match status" value="1"/>
</dbReference>
<keyword evidence="3 7" id="KW-0645">Protease</keyword>
<evidence type="ECO:0000313" key="8">
    <source>
        <dbReference type="Proteomes" id="UP001595858"/>
    </source>
</evidence>
<evidence type="ECO:0000256" key="1">
    <source>
        <dbReference type="ARBA" id="ARBA00007664"/>
    </source>
</evidence>
<dbReference type="Proteomes" id="UP001595858">
    <property type="component" value="Unassembled WGS sequence"/>
</dbReference>
<evidence type="ECO:0000259" key="6">
    <source>
        <dbReference type="PROSITE" id="PS50240"/>
    </source>
</evidence>
<keyword evidence="3" id="KW-0720">Serine protease</keyword>
<dbReference type="PRINTS" id="PR00722">
    <property type="entry name" value="CHYMOTRYPSIN"/>
</dbReference>
<feature type="chain" id="PRO_5047500480" evidence="5">
    <location>
        <begin position="31"/>
        <end position="290"/>
    </location>
</feature>
<dbReference type="InterPro" id="IPR001254">
    <property type="entry name" value="Trypsin_dom"/>
</dbReference>
<dbReference type="RefSeq" id="WP_344141132.1">
    <property type="nucleotide sequence ID" value="NZ_BAAAQI010000002.1"/>
</dbReference>
<dbReference type="PANTHER" id="PTHR24276:SF98">
    <property type="entry name" value="FI18310P1-RELATED"/>
    <property type="match status" value="1"/>
</dbReference>
<dbReference type="InterPro" id="IPR043504">
    <property type="entry name" value="Peptidase_S1_PA_chymotrypsin"/>
</dbReference>
<feature type="signal peptide" evidence="5">
    <location>
        <begin position="1"/>
        <end position="30"/>
    </location>
</feature>
<dbReference type="GO" id="GO:0008233">
    <property type="term" value="F:peptidase activity"/>
    <property type="evidence" value="ECO:0007669"/>
    <property type="project" value="UniProtKB-KW"/>
</dbReference>
<dbReference type="SUPFAM" id="SSF50494">
    <property type="entry name" value="Trypsin-like serine proteases"/>
    <property type="match status" value="1"/>
</dbReference>
<dbReference type="Gene3D" id="2.40.10.10">
    <property type="entry name" value="Trypsin-like serine proteases"/>
    <property type="match status" value="1"/>
</dbReference>
<evidence type="ECO:0000313" key="7">
    <source>
        <dbReference type="EMBL" id="MFC4869543.1"/>
    </source>
</evidence>
<organism evidence="7 8">
    <name type="scientific">Streptomonospora arabica</name>
    <dbReference type="NCBI Taxonomy" id="412417"/>
    <lineage>
        <taxon>Bacteria</taxon>
        <taxon>Bacillati</taxon>
        <taxon>Actinomycetota</taxon>
        <taxon>Actinomycetes</taxon>
        <taxon>Streptosporangiales</taxon>
        <taxon>Nocardiopsidaceae</taxon>
        <taxon>Streptomonospora</taxon>
    </lineage>
</organism>
<dbReference type="EMBL" id="JBHSIY010000029">
    <property type="protein sequence ID" value="MFC4869543.1"/>
    <property type="molecule type" value="Genomic_DNA"/>
</dbReference>
<evidence type="ECO:0000256" key="4">
    <source>
        <dbReference type="SAM" id="MobiDB-lite"/>
    </source>
</evidence>
<keyword evidence="8" id="KW-1185">Reference proteome</keyword>
<proteinExistence type="inferred from homology"/>
<dbReference type="PROSITE" id="PS00134">
    <property type="entry name" value="TRYPSIN_HIS"/>
    <property type="match status" value="1"/>
</dbReference>
<feature type="region of interest" description="Disordered" evidence="4">
    <location>
        <begin position="28"/>
        <end position="47"/>
    </location>
</feature>
<dbReference type="CDD" id="cd00190">
    <property type="entry name" value="Tryp_SPc"/>
    <property type="match status" value="1"/>
</dbReference>
<evidence type="ECO:0000256" key="3">
    <source>
        <dbReference type="RuleBase" id="RU363034"/>
    </source>
</evidence>
<gene>
    <name evidence="7" type="ORF">ACFPCZ_23155</name>
</gene>
<protein>
    <submittedName>
        <fullName evidence="7">Serine protease</fullName>
    </submittedName>
</protein>
<dbReference type="InterPro" id="IPR018114">
    <property type="entry name" value="TRYPSIN_HIS"/>
</dbReference>